<dbReference type="InterPro" id="IPR011009">
    <property type="entry name" value="Kinase-like_dom_sf"/>
</dbReference>
<keyword evidence="8" id="KW-0418">Kinase</keyword>
<dbReference type="Pfam" id="PF07714">
    <property type="entry name" value="PK_Tyr_Ser-Thr"/>
    <property type="match status" value="1"/>
</dbReference>
<evidence type="ECO:0000256" key="12">
    <source>
        <dbReference type="ARBA" id="ARBA00049308"/>
    </source>
</evidence>
<evidence type="ECO:0000256" key="8">
    <source>
        <dbReference type="ARBA" id="ARBA00022777"/>
    </source>
</evidence>
<dbReference type="PANTHER" id="PTHR46485">
    <property type="entry name" value="LIM DOMAIN KINASE 1"/>
    <property type="match status" value="1"/>
</dbReference>
<evidence type="ECO:0000313" key="16">
    <source>
        <dbReference type="EMBL" id="VDL65829.1"/>
    </source>
</evidence>
<evidence type="ECO:0000256" key="11">
    <source>
        <dbReference type="ARBA" id="ARBA00049003"/>
    </source>
</evidence>
<dbReference type="Gene3D" id="3.30.200.20">
    <property type="entry name" value="Phosphorylase Kinase, domain 1"/>
    <property type="match status" value="1"/>
</dbReference>
<dbReference type="GO" id="GO:0005634">
    <property type="term" value="C:nucleus"/>
    <property type="evidence" value="ECO:0007669"/>
    <property type="project" value="TreeGrafter"/>
</dbReference>
<evidence type="ECO:0000256" key="3">
    <source>
        <dbReference type="ARBA" id="ARBA00005843"/>
    </source>
</evidence>
<dbReference type="AlphaFoldDB" id="A0A0N4XI87"/>
<proteinExistence type="inferred from homology"/>
<evidence type="ECO:0000256" key="6">
    <source>
        <dbReference type="ARBA" id="ARBA00022679"/>
    </source>
</evidence>
<comment type="similarity">
    <text evidence="3">Belongs to the protein kinase superfamily. TKL Ser/Thr protein kinase family.</text>
</comment>
<dbReference type="InterPro" id="IPR050940">
    <property type="entry name" value="Actin_reg-Ser/Thr_kinase"/>
</dbReference>
<comment type="cofactor">
    <cofactor evidence="1">
        <name>Mn(2+)</name>
        <dbReference type="ChEBI" id="CHEBI:29035"/>
    </cofactor>
</comment>
<keyword evidence="6" id="KW-0808">Transferase</keyword>
<dbReference type="InterPro" id="IPR008266">
    <property type="entry name" value="Tyr_kinase_AS"/>
</dbReference>
<organism evidence="18">
    <name type="scientific">Nippostrongylus brasiliensis</name>
    <name type="common">Rat hookworm</name>
    <dbReference type="NCBI Taxonomy" id="27835"/>
    <lineage>
        <taxon>Eukaryota</taxon>
        <taxon>Metazoa</taxon>
        <taxon>Ecdysozoa</taxon>
        <taxon>Nematoda</taxon>
        <taxon>Chromadorea</taxon>
        <taxon>Rhabditida</taxon>
        <taxon>Rhabditina</taxon>
        <taxon>Rhabditomorpha</taxon>
        <taxon>Strongyloidea</taxon>
        <taxon>Heligmosomidae</taxon>
        <taxon>Nippostrongylus</taxon>
    </lineage>
</organism>
<keyword evidence="7" id="KW-0547">Nucleotide-binding</keyword>
<keyword evidence="9" id="KW-0067">ATP-binding</keyword>
<evidence type="ECO:0000256" key="13">
    <source>
        <dbReference type="ARBA" id="ARBA00051680"/>
    </source>
</evidence>
<evidence type="ECO:0000259" key="15">
    <source>
        <dbReference type="PROSITE" id="PS50011"/>
    </source>
</evidence>
<dbReference type="Gene3D" id="1.10.510.10">
    <property type="entry name" value="Transferase(Phosphotransferase) domain 1"/>
    <property type="match status" value="1"/>
</dbReference>
<gene>
    <name evidence="16" type="ORF">NBR_LOCUS2240</name>
</gene>
<keyword evidence="5" id="KW-0723">Serine/threonine-protein kinase</keyword>
<reference evidence="16 17" key="2">
    <citation type="submission" date="2018-11" db="EMBL/GenBank/DDBJ databases">
        <authorList>
            <consortium name="Pathogen Informatics"/>
        </authorList>
    </citation>
    <scope>NUCLEOTIDE SEQUENCE [LARGE SCALE GENOMIC DNA]</scope>
</reference>
<accession>A0A0N4XI87</accession>
<evidence type="ECO:0000313" key="18">
    <source>
        <dbReference type="WBParaSite" id="NBR_0000223901-mRNA-1"/>
    </source>
</evidence>
<evidence type="ECO:0000313" key="17">
    <source>
        <dbReference type="Proteomes" id="UP000271162"/>
    </source>
</evidence>
<sequence length="511" mass="57784">MVLKVAKSNGTAEHRRAVHADVAREAAMLHRLSHANVLALRGVCIQVSDDGCWDMHLLVDYCDGGSLAKLILDQSTAFPWYQRVRYALDIASGMQYIHSHRIIHRDLTSMNVLLQSSCGYSVWGRAVVADFGLSCRFPKRGEKLPQVGTTYFMSPECLKEEYYDEKSDVFSFGVIACQLIARIEADPDSGLHRTSNFGLDYVRFTPCCPLDTPISFLKLAFHSCVMDPLERPSFEMLVVLLEKVLKVLPSFQPNSDGESTEENSLLAMERLARDVARDEPTLDHTNPFLDHERFRKERKILPRKGNRRRSETKPERGLSDTNYLLGGPNRSSSISVHAGLIRRRCSSLPPEIDSPYMSRDFLDEKSEHCPGGVPLIYRDFDMKFLKQMKRFPSRRHTLIPECNGVRSSFELQSLRSPTNSISFYPSSSATPMSTDNDSRIMPTQQTLQPTCGAVLSADELVSRYPHVLAECSPNTDFIMCIVKLYTPRDECARVLYLSLGYPMGLIFFVDV</sequence>
<dbReference type="PROSITE" id="PS50011">
    <property type="entry name" value="PROTEIN_KINASE_DOM"/>
    <property type="match status" value="1"/>
</dbReference>
<name>A0A0N4XI87_NIPBR</name>
<dbReference type="GO" id="GO:0005524">
    <property type="term" value="F:ATP binding"/>
    <property type="evidence" value="ECO:0007669"/>
    <property type="project" value="UniProtKB-KW"/>
</dbReference>
<dbReference type="EC" id="2.7.12.1" evidence="4"/>
<evidence type="ECO:0000256" key="14">
    <source>
        <dbReference type="SAM" id="MobiDB-lite"/>
    </source>
</evidence>
<feature type="domain" description="Protein kinase" evidence="15">
    <location>
        <begin position="1"/>
        <end position="245"/>
    </location>
</feature>
<comment type="catalytic activity">
    <reaction evidence="12">
        <text>L-threonyl-[protein] + ATP = O-phospho-L-threonyl-[protein] + ADP + H(+)</text>
        <dbReference type="Rhea" id="RHEA:46608"/>
        <dbReference type="Rhea" id="RHEA-COMP:11060"/>
        <dbReference type="Rhea" id="RHEA-COMP:11605"/>
        <dbReference type="ChEBI" id="CHEBI:15378"/>
        <dbReference type="ChEBI" id="CHEBI:30013"/>
        <dbReference type="ChEBI" id="CHEBI:30616"/>
        <dbReference type="ChEBI" id="CHEBI:61977"/>
        <dbReference type="ChEBI" id="CHEBI:456216"/>
        <dbReference type="EC" id="2.7.12.1"/>
    </reaction>
</comment>
<feature type="compositionally biased region" description="Basic and acidic residues" evidence="14">
    <location>
        <begin position="308"/>
        <end position="318"/>
    </location>
</feature>
<dbReference type="GO" id="GO:0005737">
    <property type="term" value="C:cytoplasm"/>
    <property type="evidence" value="ECO:0007669"/>
    <property type="project" value="TreeGrafter"/>
</dbReference>
<evidence type="ECO:0000256" key="4">
    <source>
        <dbReference type="ARBA" id="ARBA00013203"/>
    </source>
</evidence>
<dbReference type="PROSITE" id="PS00109">
    <property type="entry name" value="PROTEIN_KINASE_TYR"/>
    <property type="match status" value="1"/>
</dbReference>
<comment type="catalytic activity">
    <reaction evidence="11">
        <text>L-seryl-[protein] + ATP = O-phospho-L-seryl-[protein] + ADP + H(+)</text>
        <dbReference type="Rhea" id="RHEA:17989"/>
        <dbReference type="Rhea" id="RHEA-COMP:9863"/>
        <dbReference type="Rhea" id="RHEA-COMP:11604"/>
        <dbReference type="ChEBI" id="CHEBI:15378"/>
        <dbReference type="ChEBI" id="CHEBI:29999"/>
        <dbReference type="ChEBI" id="CHEBI:30616"/>
        <dbReference type="ChEBI" id="CHEBI:83421"/>
        <dbReference type="ChEBI" id="CHEBI:456216"/>
        <dbReference type="EC" id="2.7.12.1"/>
    </reaction>
</comment>
<dbReference type="GO" id="GO:0030036">
    <property type="term" value="P:actin cytoskeleton organization"/>
    <property type="evidence" value="ECO:0007669"/>
    <property type="project" value="TreeGrafter"/>
</dbReference>
<evidence type="ECO:0000256" key="9">
    <source>
        <dbReference type="ARBA" id="ARBA00022840"/>
    </source>
</evidence>
<dbReference type="EMBL" id="UYSL01002415">
    <property type="protein sequence ID" value="VDL65829.1"/>
    <property type="molecule type" value="Genomic_DNA"/>
</dbReference>
<dbReference type="SUPFAM" id="SSF56112">
    <property type="entry name" value="Protein kinase-like (PK-like)"/>
    <property type="match status" value="1"/>
</dbReference>
<evidence type="ECO:0000256" key="7">
    <source>
        <dbReference type="ARBA" id="ARBA00022741"/>
    </source>
</evidence>
<dbReference type="GO" id="GO:0046872">
    <property type="term" value="F:metal ion binding"/>
    <property type="evidence" value="ECO:0007669"/>
    <property type="project" value="UniProtKB-KW"/>
</dbReference>
<dbReference type="STRING" id="27835.A0A0N4XI87"/>
<dbReference type="InterPro" id="IPR000719">
    <property type="entry name" value="Prot_kinase_dom"/>
</dbReference>
<comment type="catalytic activity">
    <reaction evidence="13">
        <text>L-tyrosyl-[protein] + ATP = O-phospho-L-tyrosyl-[protein] + ADP + H(+)</text>
        <dbReference type="Rhea" id="RHEA:10596"/>
        <dbReference type="Rhea" id="RHEA-COMP:10136"/>
        <dbReference type="Rhea" id="RHEA-COMP:20101"/>
        <dbReference type="ChEBI" id="CHEBI:15378"/>
        <dbReference type="ChEBI" id="CHEBI:30616"/>
        <dbReference type="ChEBI" id="CHEBI:46858"/>
        <dbReference type="ChEBI" id="CHEBI:61978"/>
        <dbReference type="ChEBI" id="CHEBI:456216"/>
        <dbReference type="EC" id="2.7.12.1"/>
    </reaction>
</comment>
<feature type="region of interest" description="Disordered" evidence="14">
    <location>
        <begin position="300"/>
        <end position="324"/>
    </location>
</feature>
<dbReference type="GO" id="GO:0004712">
    <property type="term" value="F:protein serine/threonine/tyrosine kinase activity"/>
    <property type="evidence" value="ECO:0007669"/>
    <property type="project" value="UniProtKB-EC"/>
</dbReference>
<dbReference type="Proteomes" id="UP000271162">
    <property type="component" value="Unassembled WGS sequence"/>
</dbReference>
<dbReference type="InterPro" id="IPR001245">
    <property type="entry name" value="Ser-Thr/Tyr_kinase_cat_dom"/>
</dbReference>
<keyword evidence="17" id="KW-1185">Reference proteome</keyword>
<dbReference type="GO" id="GO:0004674">
    <property type="term" value="F:protein serine/threonine kinase activity"/>
    <property type="evidence" value="ECO:0007669"/>
    <property type="project" value="UniProtKB-KW"/>
</dbReference>
<comment type="cofactor">
    <cofactor evidence="2">
        <name>Mg(2+)</name>
        <dbReference type="ChEBI" id="CHEBI:18420"/>
    </cofactor>
</comment>
<dbReference type="OMA" id="PSFEMIV"/>
<evidence type="ECO:0000256" key="2">
    <source>
        <dbReference type="ARBA" id="ARBA00001946"/>
    </source>
</evidence>
<evidence type="ECO:0000256" key="1">
    <source>
        <dbReference type="ARBA" id="ARBA00001936"/>
    </source>
</evidence>
<dbReference type="WBParaSite" id="NBR_0000223901-mRNA-1">
    <property type="protein sequence ID" value="NBR_0000223901-mRNA-1"/>
    <property type="gene ID" value="NBR_0000223901"/>
</dbReference>
<keyword evidence="10" id="KW-0464">Manganese</keyword>
<protein>
    <recommendedName>
        <fullName evidence="4">dual-specificity kinase</fullName>
        <ecNumber evidence="4">2.7.12.1</ecNumber>
    </recommendedName>
</protein>
<reference evidence="18" key="1">
    <citation type="submission" date="2017-02" db="UniProtKB">
        <authorList>
            <consortium name="WormBaseParasite"/>
        </authorList>
    </citation>
    <scope>IDENTIFICATION</scope>
</reference>
<dbReference type="PANTHER" id="PTHR46485:SF5">
    <property type="entry name" value="CENTER DIVIDER, ISOFORM A"/>
    <property type="match status" value="1"/>
</dbReference>
<evidence type="ECO:0000256" key="10">
    <source>
        <dbReference type="ARBA" id="ARBA00023211"/>
    </source>
</evidence>
<evidence type="ECO:0000256" key="5">
    <source>
        <dbReference type="ARBA" id="ARBA00022527"/>
    </source>
</evidence>